<dbReference type="InterPro" id="IPR002347">
    <property type="entry name" value="SDR_fam"/>
</dbReference>
<keyword evidence="4" id="KW-0472">Membrane</keyword>
<evidence type="ECO:0000256" key="2">
    <source>
        <dbReference type="ARBA" id="ARBA00023002"/>
    </source>
</evidence>
<organism evidence="5">
    <name type="scientific">Oppiella nova</name>
    <dbReference type="NCBI Taxonomy" id="334625"/>
    <lineage>
        <taxon>Eukaryota</taxon>
        <taxon>Metazoa</taxon>
        <taxon>Ecdysozoa</taxon>
        <taxon>Arthropoda</taxon>
        <taxon>Chelicerata</taxon>
        <taxon>Arachnida</taxon>
        <taxon>Acari</taxon>
        <taxon>Acariformes</taxon>
        <taxon>Sarcoptiformes</taxon>
        <taxon>Oribatida</taxon>
        <taxon>Brachypylina</taxon>
        <taxon>Oppioidea</taxon>
        <taxon>Oppiidae</taxon>
        <taxon>Oppiella</taxon>
    </lineage>
</organism>
<gene>
    <name evidence="5" type="ORF">ONB1V03_LOCUS16897</name>
</gene>
<dbReference type="EMBL" id="CAJPVJ010019924">
    <property type="protein sequence ID" value="CAG2177465.1"/>
    <property type="molecule type" value="Genomic_DNA"/>
</dbReference>
<keyword evidence="2" id="KW-0560">Oxidoreductase</keyword>
<keyword evidence="6" id="KW-1185">Reference proteome</keyword>
<evidence type="ECO:0000313" key="5">
    <source>
        <dbReference type="EMBL" id="CAD7660327.1"/>
    </source>
</evidence>
<keyword evidence="4" id="KW-1133">Transmembrane helix</keyword>
<dbReference type="Gene3D" id="3.40.50.720">
    <property type="entry name" value="NAD(P)-binding Rossmann-like Domain"/>
    <property type="match status" value="1"/>
</dbReference>
<dbReference type="GO" id="GO:0005811">
    <property type="term" value="C:lipid droplet"/>
    <property type="evidence" value="ECO:0007669"/>
    <property type="project" value="TreeGrafter"/>
</dbReference>
<dbReference type="SUPFAM" id="SSF51735">
    <property type="entry name" value="NAD(P)-binding Rossmann-fold domains"/>
    <property type="match status" value="1"/>
</dbReference>
<proteinExistence type="inferred from homology"/>
<dbReference type="OrthoDB" id="5840532at2759"/>
<dbReference type="AlphaFoldDB" id="A0A7R9QXB0"/>
<keyword evidence="4" id="KW-0812">Transmembrane</keyword>
<dbReference type="PRINTS" id="PR00081">
    <property type="entry name" value="GDHRDH"/>
</dbReference>
<dbReference type="EMBL" id="OC934749">
    <property type="protein sequence ID" value="CAD7660327.1"/>
    <property type="molecule type" value="Genomic_DNA"/>
</dbReference>
<dbReference type="PRINTS" id="PR00080">
    <property type="entry name" value="SDRFAMILY"/>
</dbReference>
<feature type="transmembrane region" description="Helical" evidence="4">
    <location>
        <begin position="173"/>
        <end position="194"/>
    </location>
</feature>
<sequence>MLFHDLIDLITDVIVLLVKIISAYVESVVTVIINVPKKDVRNQVIVITGAGHGLGAEMARMFAKLGARLALIDINQENNERVVEEIKESGGQAFAYCCDITNEESIAEIAKQIQWDLGDVDILINNAGIVQCLPIESLDSKNIKRTFEVNTFAHFWTIRHYLPKMVSRGTGHIVAVSSIAGLIGTAHLVDYWYIYFDKKIFYLIYKLFKTISASKFAIVGLMEALEMELRQNKANDGIKLTTICPLAMTTGMFKKPKSRFSWIFPVIDARYVAKETVNAVLRNQTLITVPKSALAFYGIGKCLV</sequence>
<protein>
    <recommendedName>
        <fullName evidence="7">Short-chain dehydrogenase</fullName>
    </recommendedName>
</protein>
<dbReference type="Proteomes" id="UP000728032">
    <property type="component" value="Unassembled WGS sequence"/>
</dbReference>
<evidence type="ECO:0000313" key="6">
    <source>
        <dbReference type="Proteomes" id="UP000728032"/>
    </source>
</evidence>
<dbReference type="PANTHER" id="PTHR24322">
    <property type="entry name" value="PKSB"/>
    <property type="match status" value="1"/>
</dbReference>
<name>A0A7R9QXB0_9ACAR</name>
<dbReference type="CDD" id="cd05339">
    <property type="entry name" value="17beta-HSDXI-like_SDR_c"/>
    <property type="match status" value="1"/>
</dbReference>
<dbReference type="Pfam" id="PF00106">
    <property type="entry name" value="adh_short"/>
    <property type="match status" value="1"/>
</dbReference>
<reference evidence="5" key="1">
    <citation type="submission" date="2020-11" db="EMBL/GenBank/DDBJ databases">
        <authorList>
            <person name="Tran Van P."/>
        </authorList>
    </citation>
    <scope>NUCLEOTIDE SEQUENCE</scope>
</reference>
<dbReference type="GO" id="GO:0016616">
    <property type="term" value="F:oxidoreductase activity, acting on the CH-OH group of donors, NAD or NADP as acceptor"/>
    <property type="evidence" value="ECO:0007669"/>
    <property type="project" value="TreeGrafter"/>
</dbReference>
<evidence type="ECO:0000256" key="3">
    <source>
        <dbReference type="RuleBase" id="RU000363"/>
    </source>
</evidence>
<dbReference type="PANTHER" id="PTHR24322:SF736">
    <property type="entry name" value="RETINOL DEHYDROGENASE 10"/>
    <property type="match status" value="1"/>
</dbReference>
<evidence type="ECO:0000256" key="1">
    <source>
        <dbReference type="ARBA" id="ARBA00006484"/>
    </source>
</evidence>
<evidence type="ECO:0008006" key="7">
    <source>
        <dbReference type="Google" id="ProtNLM"/>
    </source>
</evidence>
<evidence type="ECO:0000256" key="4">
    <source>
        <dbReference type="SAM" id="Phobius"/>
    </source>
</evidence>
<feature type="transmembrane region" description="Helical" evidence="4">
    <location>
        <begin position="13"/>
        <end position="33"/>
    </location>
</feature>
<comment type="similarity">
    <text evidence="1 3">Belongs to the short-chain dehydrogenases/reductases (SDR) family.</text>
</comment>
<accession>A0A7R9QXB0</accession>
<dbReference type="InterPro" id="IPR036291">
    <property type="entry name" value="NAD(P)-bd_dom_sf"/>
</dbReference>